<keyword evidence="6 7" id="KW-0472">Membrane</keyword>
<evidence type="ECO:0000256" key="4">
    <source>
        <dbReference type="ARBA" id="ARBA00022692"/>
    </source>
</evidence>
<organism evidence="9 10">
    <name type="scientific">Paenibacillus spongiae</name>
    <dbReference type="NCBI Taxonomy" id="2909671"/>
    <lineage>
        <taxon>Bacteria</taxon>
        <taxon>Bacillati</taxon>
        <taxon>Bacillota</taxon>
        <taxon>Bacilli</taxon>
        <taxon>Bacillales</taxon>
        <taxon>Paenibacillaceae</taxon>
        <taxon>Paenibacillus</taxon>
    </lineage>
</organism>
<keyword evidence="5 7" id="KW-1133">Transmembrane helix</keyword>
<comment type="similarity">
    <text evidence="7">Belongs to the binding-protein-dependent transport system permease family.</text>
</comment>
<accession>A0ABY5SMC6</accession>
<feature type="transmembrane region" description="Helical" evidence="7">
    <location>
        <begin position="86"/>
        <end position="105"/>
    </location>
</feature>
<keyword evidence="3" id="KW-1003">Cell membrane</keyword>
<evidence type="ECO:0000259" key="8">
    <source>
        <dbReference type="PROSITE" id="PS50928"/>
    </source>
</evidence>
<dbReference type="PROSITE" id="PS50928">
    <property type="entry name" value="ABC_TM1"/>
    <property type="match status" value="1"/>
</dbReference>
<dbReference type="CDD" id="cd06261">
    <property type="entry name" value="TM_PBP2"/>
    <property type="match status" value="1"/>
</dbReference>
<feature type="transmembrane region" description="Helical" evidence="7">
    <location>
        <begin position="215"/>
        <end position="242"/>
    </location>
</feature>
<dbReference type="InterPro" id="IPR035906">
    <property type="entry name" value="MetI-like_sf"/>
</dbReference>
<dbReference type="Gene3D" id="1.10.3720.10">
    <property type="entry name" value="MetI-like"/>
    <property type="match status" value="1"/>
</dbReference>
<dbReference type="Proteomes" id="UP001057877">
    <property type="component" value="Chromosome"/>
</dbReference>
<feature type="transmembrane region" description="Helical" evidence="7">
    <location>
        <begin position="274"/>
        <end position="299"/>
    </location>
</feature>
<keyword evidence="10" id="KW-1185">Reference proteome</keyword>
<evidence type="ECO:0000256" key="6">
    <source>
        <dbReference type="ARBA" id="ARBA00023136"/>
    </source>
</evidence>
<sequence length="308" mass="34720">MRAATAERSPLVKSLRKNWDLYLLIVPVIAYYIIFHYIPMYGLQIAFKDFIATKGITGSPWVGLKHFERFFDSYYFWRLIKNTLGIGLYELAVGFPIPILLALMINEIRSERFKKTVQTVTYAPHFLSVVVLVGMLMMFLSPQHGIVNLIIRLFGGEPVSFMTEPGWFKTLYVFSGVWQQMGWSSIIYLAALTGIDPQLHEAAKVDGASRLQRIWHINIPGIAPTIVILLILNIGSILGVGFEKVFLMQNSLNMESSDVISTYVYRSGIVGAQYSFSAAVGLFNAVINFGMLVIVNYIARKVGQTSLW</sequence>
<evidence type="ECO:0000313" key="9">
    <source>
        <dbReference type="EMBL" id="UVI33675.1"/>
    </source>
</evidence>
<feature type="transmembrane region" description="Helical" evidence="7">
    <location>
        <begin position="171"/>
        <end position="195"/>
    </location>
</feature>
<dbReference type="EMBL" id="CP091430">
    <property type="protein sequence ID" value="UVI33675.1"/>
    <property type="molecule type" value="Genomic_DNA"/>
</dbReference>
<dbReference type="RefSeq" id="WP_258389728.1">
    <property type="nucleotide sequence ID" value="NZ_CP091430.1"/>
</dbReference>
<evidence type="ECO:0000313" key="10">
    <source>
        <dbReference type="Proteomes" id="UP001057877"/>
    </source>
</evidence>
<gene>
    <name evidence="9" type="ORF">L1F29_18020</name>
</gene>
<evidence type="ECO:0000256" key="5">
    <source>
        <dbReference type="ARBA" id="ARBA00022989"/>
    </source>
</evidence>
<feature type="transmembrane region" description="Helical" evidence="7">
    <location>
        <begin position="126"/>
        <end position="151"/>
    </location>
</feature>
<reference evidence="9" key="1">
    <citation type="submission" date="2022-01" db="EMBL/GenBank/DDBJ databases">
        <title>Paenibacillus spongiae sp. nov., isolated from marine sponge.</title>
        <authorList>
            <person name="Li Z."/>
            <person name="Zhang M."/>
        </authorList>
    </citation>
    <scope>NUCLEOTIDE SEQUENCE</scope>
    <source>
        <strain evidence="9">PHS-Z3</strain>
    </source>
</reference>
<evidence type="ECO:0000256" key="1">
    <source>
        <dbReference type="ARBA" id="ARBA00004651"/>
    </source>
</evidence>
<evidence type="ECO:0000256" key="7">
    <source>
        <dbReference type="RuleBase" id="RU363032"/>
    </source>
</evidence>
<protein>
    <submittedName>
        <fullName evidence="9">ABC transporter permease subunit</fullName>
    </submittedName>
</protein>
<dbReference type="SUPFAM" id="SSF161098">
    <property type="entry name" value="MetI-like"/>
    <property type="match status" value="1"/>
</dbReference>
<evidence type="ECO:0000256" key="2">
    <source>
        <dbReference type="ARBA" id="ARBA00022448"/>
    </source>
</evidence>
<proteinExistence type="inferred from homology"/>
<dbReference type="Pfam" id="PF00528">
    <property type="entry name" value="BPD_transp_1"/>
    <property type="match status" value="1"/>
</dbReference>
<name>A0ABY5SMC6_9BACL</name>
<keyword evidence="4 7" id="KW-0812">Transmembrane</keyword>
<feature type="transmembrane region" description="Helical" evidence="7">
    <location>
        <begin position="21"/>
        <end position="38"/>
    </location>
</feature>
<dbReference type="PANTHER" id="PTHR43227">
    <property type="entry name" value="BLL4140 PROTEIN"/>
    <property type="match status" value="1"/>
</dbReference>
<evidence type="ECO:0000256" key="3">
    <source>
        <dbReference type="ARBA" id="ARBA00022475"/>
    </source>
</evidence>
<dbReference type="PANTHER" id="PTHR43227:SF11">
    <property type="entry name" value="BLL4140 PROTEIN"/>
    <property type="match status" value="1"/>
</dbReference>
<feature type="domain" description="ABC transmembrane type-1" evidence="8">
    <location>
        <begin position="80"/>
        <end position="295"/>
    </location>
</feature>
<comment type="subcellular location">
    <subcellularLocation>
        <location evidence="1 7">Cell membrane</location>
        <topology evidence="1 7">Multi-pass membrane protein</topology>
    </subcellularLocation>
</comment>
<dbReference type="InterPro" id="IPR050809">
    <property type="entry name" value="UgpAE/MalFG_permease"/>
</dbReference>
<keyword evidence="2 7" id="KW-0813">Transport</keyword>
<dbReference type="InterPro" id="IPR000515">
    <property type="entry name" value="MetI-like"/>
</dbReference>